<dbReference type="Gene3D" id="1.10.20.70">
    <property type="entry name" value="Transcription termination and cleavage factor, C-terminal domain"/>
    <property type="match status" value="1"/>
</dbReference>
<protein>
    <submittedName>
        <fullName evidence="3">Uncharacterized protein AlNc14C363G11013</fullName>
    </submittedName>
</protein>
<feature type="region of interest" description="Disordered" evidence="1">
    <location>
        <begin position="66"/>
        <end position="105"/>
    </location>
</feature>
<sequence>MTPAIRAISDYSDEALYELLYYLKQCNESAPEEMRRLLQEKTEFARAIAQAQLRLGQVKQPFVPLSAHSDVSTSQKEAHASRKGSRKSTYTSSDDSKSFLQELDPEQQQLLEEIQNLAPEVIQSLPVQERHQIMELREAMGLPPV</sequence>
<gene>
    <name evidence="3" type="primary">AlNc14C363G11013</name>
    <name evidence="3" type="ORF">ALNC14_124180</name>
</gene>
<proteinExistence type="predicted"/>
<evidence type="ECO:0000256" key="1">
    <source>
        <dbReference type="SAM" id="MobiDB-lite"/>
    </source>
</evidence>
<dbReference type="InterPro" id="IPR025742">
    <property type="entry name" value="CSTF2_hinge"/>
</dbReference>
<reference evidence="3" key="2">
    <citation type="submission" date="2011-02" db="EMBL/GenBank/DDBJ databases">
        <authorList>
            <person name="MacLean D."/>
        </authorList>
    </citation>
    <scope>NUCLEOTIDE SEQUENCE</scope>
</reference>
<reference evidence="3" key="1">
    <citation type="journal article" date="2011" name="PLoS Biol.">
        <title>Gene gain and loss during evolution of obligate parasitism in the white rust pathogen of Arabidopsis thaliana.</title>
        <authorList>
            <person name="Kemen E."/>
            <person name="Gardiner A."/>
            <person name="Schultz-Larsen T."/>
            <person name="Kemen A.C."/>
            <person name="Balmuth A.L."/>
            <person name="Robert-Seilaniantz A."/>
            <person name="Bailey K."/>
            <person name="Holub E."/>
            <person name="Studholme D.J."/>
            <person name="Maclean D."/>
            <person name="Jones J.D."/>
        </authorList>
    </citation>
    <scope>NUCLEOTIDE SEQUENCE</scope>
</reference>
<evidence type="ECO:0000259" key="2">
    <source>
        <dbReference type="Pfam" id="PF14327"/>
    </source>
</evidence>
<organism evidence="3">
    <name type="scientific">Albugo laibachii Nc14</name>
    <dbReference type="NCBI Taxonomy" id="890382"/>
    <lineage>
        <taxon>Eukaryota</taxon>
        <taxon>Sar</taxon>
        <taxon>Stramenopiles</taxon>
        <taxon>Oomycota</taxon>
        <taxon>Peronosporomycetes</taxon>
        <taxon>Albuginales</taxon>
        <taxon>Albuginaceae</taxon>
        <taxon>Albugo</taxon>
    </lineage>
</organism>
<dbReference type="HOGENOM" id="CLU_2008460_0_0_1"/>
<dbReference type="InterPro" id="IPR038192">
    <property type="entry name" value="CSTF_C_sf"/>
</dbReference>
<evidence type="ECO:0000313" key="3">
    <source>
        <dbReference type="EMBL" id="CCA26274.1"/>
    </source>
</evidence>
<name>F0WXS6_9STRA</name>
<feature type="domain" description="Cleavage stimulation factor subunit 2 hinge" evidence="2">
    <location>
        <begin position="7"/>
        <end position="62"/>
    </location>
</feature>
<dbReference type="EMBL" id="FR824408">
    <property type="protein sequence ID" value="CCA26274.1"/>
    <property type="molecule type" value="Genomic_DNA"/>
</dbReference>
<dbReference type="Pfam" id="PF14327">
    <property type="entry name" value="CSTF2_hinge"/>
    <property type="match status" value="1"/>
</dbReference>
<accession>F0WXS6</accession>
<feature type="compositionally biased region" description="Low complexity" evidence="1">
    <location>
        <begin position="87"/>
        <end position="105"/>
    </location>
</feature>
<dbReference type="AlphaFoldDB" id="F0WXS6"/>